<keyword evidence="1" id="KW-0472">Membrane</keyword>
<dbReference type="RefSeq" id="WP_202242198.1">
    <property type="nucleotide sequence ID" value="NZ_JAESIY010000001.1"/>
</dbReference>
<dbReference type="GO" id="GO:0005886">
    <property type="term" value="C:plasma membrane"/>
    <property type="evidence" value="ECO:0007669"/>
    <property type="project" value="TreeGrafter"/>
</dbReference>
<dbReference type="InterPro" id="IPR012340">
    <property type="entry name" value="NA-bd_OB-fold"/>
</dbReference>
<sequence>MLEWITVTSLIIVGIGLIVIEVLFVPGTTFVGLLGFIAALFGVYLGFVYFGVDIGIWLTAGGSILLGVSLYFSFKGRTWEKFSLKDTISSKVNEGLTSVLTVGDEGVTVSTLKPIGKAEFTNGLFEVKSLGNYLDTGTKIRIIKISTNNIFVEPII</sequence>
<evidence type="ECO:0008006" key="4">
    <source>
        <dbReference type="Google" id="ProtNLM"/>
    </source>
</evidence>
<feature type="transmembrane region" description="Helical" evidence="1">
    <location>
        <begin position="56"/>
        <end position="74"/>
    </location>
</feature>
<proteinExistence type="predicted"/>
<organism evidence="2 3">
    <name type="scientific">Fulvivirga sediminis</name>
    <dbReference type="NCBI Taxonomy" id="2803949"/>
    <lineage>
        <taxon>Bacteria</taxon>
        <taxon>Pseudomonadati</taxon>
        <taxon>Bacteroidota</taxon>
        <taxon>Cytophagia</taxon>
        <taxon>Cytophagales</taxon>
        <taxon>Fulvivirgaceae</taxon>
        <taxon>Fulvivirga</taxon>
    </lineage>
</organism>
<comment type="caution">
    <text evidence="2">The sequence shown here is derived from an EMBL/GenBank/DDBJ whole genome shotgun (WGS) entry which is preliminary data.</text>
</comment>
<dbReference type="InterPro" id="IPR052165">
    <property type="entry name" value="Membrane_assoc_protease"/>
</dbReference>
<dbReference type="PANTHER" id="PTHR33507">
    <property type="entry name" value="INNER MEMBRANE PROTEIN YBBJ"/>
    <property type="match status" value="1"/>
</dbReference>
<dbReference type="Proteomes" id="UP000659388">
    <property type="component" value="Unassembled WGS sequence"/>
</dbReference>
<evidence type="ECO:0000313" key="2">
    <source>
        <dbReference type="EMBL" id="MBL3655060.1"/>
    </source>
</evidence>
<evidence type="ECO:0000313" key="3">
    <source>
        <dbReference type="Proteomes" id="UP000659388"/>
    </source>
</evidence>
<dbReference type="PANTHER" id="PTHR33507:SF3">
    <property type="entry name" value="INNER MEMBRANE PROTEIN YBBJ"/>
    <property type="match status" value="1"/>
</dbReference>
<accession>A0A937JZ96</accession>
<feature type="transmembrane region" description="Helical" evidence="1">
    <location>
        <begin position="31"/>
        <end position="50"/>
    </location>
</feature>
<feature type="transmembrane region" description="Helical" evidence="1">
    <location>
        <begin position="6"/>
        <end position="24"/>
    </location>
</feature>
<protein>
    <recommendedName>
        <fullName evidence="4">NfeD-like C-terminal domain-containing protein</fullName>
    </recommendedName>
</protein>
<reference evidence="2" key="1">
    <citation type="submission" date="2021-01" db="EMBL/GenBank/DDBJ databases">
        <title>Fulvivirga kasyanovii gen. nov., sp nov., a novel member of the phylum Bacteroidetes isolated from seawater in a mussel farm.</title>
        <authorList>
            <person name="Zhao L.-H."/>
            <person name="Wang Z.-J."/>
        </authorList>
    </citation>
    <scope>NUCLEOTIDE SEQUENCE</scope>
    <source>
        <strain evidence="2">2943</strain>
    </source>
</reference>
<gene>
    <name evidence="2" type="ORF">JL102_02885</name>
</gene>
<dbReference type="AlphaFoldDB" id="A0A937JZ96"/>
<keyword evidence="1" id="KW-1133">Transmembrane helix</keyword>
<evidence type="ECO:0000256" key="1">
    <source>
        <dbReference type="SAM" id="Phobius"/>
    </source>
</evidence>
<dbReference type="Gene3D" id="2.40.50.140">
    <property type="entry name" value="Nucleic acid-binding proteins"/>
    <property type="match status" value="1"/>
</dbReference>
<keyword evidence="3" id="KW-1185">Reference proteome</keyword>
<dbReference type="EMBL" id="JAESIY010000001">
    <property type="protein sequence ID" value="MBL3655060.1"/>
    <property type="molecule type" value="Genomic_DNA"/>
</dbReference>
<keyword evidence="1" id="KW-0812">Transmembrane</keyword>
<name>A0A937JZ96_9BACT</name>